<dbReference type="Proteomes" id="UP000218811">
    <property type="component" value="Unassembled WGS sequence"/>
</dbReference>
<keyword evidence="2" id="KW-0732">Signal</keyword>
<evidence type="ECO:0000256" key="2">
    <source>
        <dbReference type="SAM" id="SignalP"/>
    </source>
</evidence>
<name>A0A2H3JS02_WOLCO</name>
<evidence type="ECO:0000313" key="3">
    <source>
        <dbReference type="EMBL" id="PCH38807.1"/>
    </source>
</evidence>
<feature type="transmembrane region" description="Helical" evidence="1">
    <location>
        <begin position="44"/>
        <end position="66"/>
    </location>
</feature>
<reference evidence="3 4" key="1">
    <citation type="journal article" date="2012" name="Science">
        <title>The Paleozoic origin of enzymatic lignin decomposition reconstructed from 31 fungal genomes.</title>
        <authorList>
            <person name="Floudas D."/>
            <person name="Binder M."/>
            <person name="Riley R."/>
            <person name="Barry K."/>
            <person name="Blanchette R.A."/>
            <person name="Henrissat B."/>
            <person name="Martinez A.T."/>
            <person name="Otillar R."/>
            <person name="Spatafora J.W."/>
            <person name="Yadav J.S."/>
            <person name="Aerts A."/>
            <person name="Benoit I."/>
            <person name="Boyd A."/>
            <person name="Carlson A."/>
            <person name="Copeland A."/>
            <person name="Coutinho P.M."/>
            <person name="de Vries R.P."/>
            <person name="Ferreira P."/>
            <person name="Findley K."/>
            <person name="Foster B."/>
            <person name="Gaskell J."/>
            <person name="Glotzer D."/>
            <person name="Gorecki P."/>
            <person name="Heitman J."/>
            <person name="Hesse C."/>
            <person name="Hori C."/>
            <person name="Igarashi K."/>
            <person name="Jurgens J.A."/>
            <person name="Kallen N."/>
            <person name="Kersten P."/>
            <person name="Kohler A."/>
            <person name="Kuees U."/>
            <person name="Kumar T.K.A."/>
            <person name="Kuo A."/>
            <person name="LaButti K."/>
            <person name="Larrondo L.F."/>
            <person name="Lindquist E."/>
            <person name="Ling A."/>
            <person name="Lombard V."/>
            <person name="Lucas S."/>
            <person name="Lundell T."/>
            <person name="Martin R."/>
            <person name="McLaughlin D.J."/>
            <person name="Morgenstern I."/>
            <person name="Morin E."/>
            <person name="Murat C."/>
            <person name="Nagy L.G."/>
            <person name="Nolan M."/>
            <person name="Ohm R.A."/>
            <person name="Patyshakuliyeva A."/>
            <person name="Rokas A."/>
            <person name="Ruiz-Duenas F.J."/>
            <person name="Sabat G."/>
            <person name="Salamov A."/>
            <person name="Samejima M."/>
            <person name="Schmutz J."/>
            <person name="Slot J.C."/>
            <person name="St John F."/>
            <person name="Stenlid J."/>
            <person name="Sun H."/>
            <person name="Sun S."/>
            <person name="Syed K."/>
            <person name="Tsang A."/>
            <person name="Wiebenga A."/>
            <person name="Young D."/>
            <person name="Pisabarro A."/>
            <person name="Eastwood D.C."/>
            <person name="Martin F."/>
            <person name="Cullen D."/>
            <person name="Grigoriev I.V."/>
            <person name="Hibbett D.S."/>
        </authorList>
    </citation>
    <scope>NUCLEOTIDE SEQUENCE [LARGE SCALE GENOMIC DNA]</scope>
    <source>
        <strain evidence="3 4">MD-104</strain>
    </source>
</reference>
<organism evidence="3 4">
    <name type="scientific">Wolfiporia cocos (strain MD-104)</name>
    <name type="common">Brown rot fungus</name>
    <dbReference type="NCBI Taxonomy" id="742152"/>
    <lineage>
        <taxon>Eukaryota</taxon>
        <taxon>Fungi</taxon>
        <taxon>Dikarya</taxon>
        <taxon>Basidiomycota</taxon>
        <taxon>Agaricomycotina</taxon>
        <taxon>Agaricomycetes</taxon>
        <taxon>Polyporales</taxon>
        <taxon>Phaeolaceae</taxon>
        <taxon>Wolfiporia</taxon>
    </lineage>
</organism>
<dbReference type="AlphaFoldDB" id="A0A2H3JS02"/>
<proteinExistence type="predicted"/>
<keyword evidence="1" id="KW-1133">Transmembrane helix</keyword>
<gene>
    <name evidence="3" type="ORF">WOLCODRAFT_158343</name>
</gene>
<dbReference type="EMBL" id="KB467943">
    <property type="protein sequence ID" value="PCH38807.1"/>
    <property type="molecule type" value="Genomic_DNA"/>
</dbReference>
<evidence type="ECO:0000256" key="1">
    <source>
        <dbReference type="SAM" id="Phobius"/>
    </source>
</evidence>
<accession>A0A2H3JS02</accession>
<feature type="chain" id="PRO_5013843791" evidence="2">
    <location>
        <begin position="21"/>
        <end position="108"/>
    </location>
</feature>
<sequence length="108" mass="11977">MSPLGTFVVVLVSLSVPSICAPTMYTFSSSLMTISHRFGQIPRYIFVFVSVAILIPVAMAGALRYYNAFTDVISTGEFEIYGKAPAREATRSLSDSRELRLDRFKRTA</sequence>
<evidence type="ECO:0000313" key="4">
    <source>
        <dbReference type="Proteomes" id="UP000218811"/>
    </source>
</evidence>
<keyword evidence="4" id="KW-1185">Reference proteome</keyword>
<dbReference type="STRING" id="742152.A0A2H3JS02"/>
<keyword evidence="1" id="KW-0472">Membrane</keyword>
<protein>
    <submittedName>
        <fullName evidence="3">Uncharacterized protein</fullName>
    </submittedName>
</protein>
<feature type="signal peptide" evidence="2">
    <location>
        <begin position="1"/>
        <end position="20"/>
    </location>
</feature>
<keyword evidence="1" id="KW-0812">Transmembrane</keyword>